<dbReference type="HAMAP" id="MF_01077">
    <property type="entry name" value="RimP"/>
    <property type="match status" value="1"/>
</dbReference>
<dbReference type="Pfam" id="PF17384">
    <property type="entry name" value="DUF150_C"/>
    <property type="match status" value="1"/>
</dbReference>
<dbReference type="FunFam" id="3.30.300.70:FF:000001">
    <property type="entry name" value="Ribosome maturation factor RimP"/>
    <property type="match status" value="1"/>
</dbReference>
<dbReference type="GO" id="GO:0000028">
    <property type="term" value="P:ribosomal small subunit assembly"/>
    <property type="evidence" value="ECO:0007669"/>
    <property type="project" value="TreeGrafter"/>
</dbReference>
<sequence>MGKKTEELIAEVAEPIVEARELELVDVEYKKEGENWILRVFIDKEGGVSLDDCQEISRSLSDTLDANDPIENSYLLEVSSPGIDRPLKTEKDFKRFTGKLIDVSTYAPINGEKKFIGELLGLEDGEVKIKIGDEEVIIPRDKIAQTRLAIEF</sequence>
<name>A0A1C0AA16_9FIRM</name>
<organism evidence="6 7">
    <name type="scientific">Orenia metallireducens</name>
    <dbReference type="NCBI Taxonomy" id="1413210"/>
    <lineage>
        <taxon>Bacteria</taxon>
        <taxon>Bacillati</taxon>
        <taxon>Bacillota</taxon>
        <taxon>Clostridia</taxon>
        <taxon>Halanaerobiales</taxon>
        <taxon>Halobacteroidaceae</taxon>
        <taxon>Orenia</taxon>
    </lineage>
</organism>
<proteinExistence type="inferred from homology"/>
<evidence type="ECO:0000313" key="7">
    <source>
        <dbReference type="Proteomes" id="UP000093514"/>
    </source>
</evidence>
<dbReference type="AlphaFoldDB" id="A0A1C0AA16"/>
<keyword evidence="7" id="KW-1185">Reference proteome</keyword>
<dbReference type="NCBIfam" id="NF000928">
    <property type="entry name" value="PRK00092.1-2"/>
    <property type="match status" value="1"/>
</dbReference>
<reference evidence="6 7" key="2">
    <citation type="submission" date="2016-08" db="EMBL/GenBank/DDBJ databases">
        <title>Orenia metallireducens sp. nov. strain Z6, a Novel Metal-reducing Firmicute from the Deep Subsurface.</title>
        <authorList>
            <person name="Maxim B.I."/>
            <person name="Kenneth K."/>
            <person name="Flynn T.M."/>
            <person name="Oloughlin E.J."/>
            <person name="Locke R.A."/>
            <person name="Weber J.R."/>
            <person name="Egan S.M."/>
            <person name="Mackie R.I."/>
            <person name="Cann I.K."/>
        </authorList>
    </citation>
    <scope>NUCLEOTIDE SEQUENCE [LARGE SCALE GENOMIC DNA]</scope>
    <source>
        <strain evidence="6 7">Z6</strain>
    </source>
</reference>
<accession>A0A1C0AA16</accession>
<comment type="function">
    <text evidence="3">Required for maturation of 30S ribosomal subunits.</text>
</comment>
<evidence type="ECO:0000259" key="5">
    <source>
        <dbReference type="Pfam" id="PF17384"/>
    </source>
</evidence>
<dbReference type="Pfam" id="PF02576">
    <property type="entry name" value="RimP_N"/>
    <property type="match status" value="1"/>
</dbReference>
<dbReference type="RefSeq" id="WP_068716710.1">
    <property type="nucleotide sequence ID" value="NZ_LWDV01000008.1"/>
</dbReference>
<dbReference type="OrthoDB" id="9805006at2"/>
<dbReference type="InterPro" id="IPR035956">
    <property type="entry name" value="RimP_N_sf"/>
</dbReference>
<dbReference type="PANTHER" id="PTHR33867">
    <property type="entry name" value="RIBOSOME MATURATION FACTOR RIMP"/>
    <property type="match status" value="1"/>
</dbReference>
<comment type="similarity">
    <text evidence="3">Belongs to the RimP family.</text>
</comment>
<dbReference type="SUPFAM" id="SSF75420">
    <property type="entry name" value="YhbC-like, N-terminal domain"/>
    <property type="match status" value="1"/>
</dbReference>
<evidence type="ECO:0000256" key="1">
    <source>
        <dbReference type="ARBA" id="ARBA00022490"/>
    </source>
</evidence>
<keyword evidence="1 3" id="KW-0963">Cytoplasm</keyword>
<protein>
    <recommendedName>
        <fullName evidence="3">Ribosome maturation factor RimP</fullName>
    </recommendedName>
</protein>
<comment type="caution">
    <text evidence="6">The sequence shown here is derived from an EMBL/GenBank/DDBJ whole genome shotgun (WGS) entry which is preliminary data.</text>
</comment>
<comment type="subcellular location">
    <subcellularLocation>
        <location evidence="3">Cytoplasm</location>
    </subcellularLocation>
</comment>
<dbReference type="Gene3D" id="2.30.30.180">
    <property type="entry name" value="Ribosome maturation factor RimP, C-terminal domain"/>
    <property type="match status" value="1"/>
</dbReference>
<evidence type="ECO:0000256" key="3">
    <source>
        <dbReference type="HAMAP-Rule" id="MF_01077"/>
    </source>
</evidence>
<dbReference type="InterPro" id="IPR028989">
    <property type="entry name" value="RimP_N"/>
</dbReference>
<dbReference type="Gene3D" id="3.30.300.70">
    <property type="entry name" value="RimP-like superfamily, N-terminal"/>
    <property type="match status" value="1"/>
</dbReference>
<dbReference type="InterPro" id="IPR036847">
    <property type="entry name" value="RimP_C_sf"/>
</dbReference>
<dbReference type="PANTHER" id="PTHR33867:SF1">
    <property type="entry name" value="RIBOSOME MATURATION FACTOR RIMP"/>
    <property type="match status" value="1"/>
</dbReference>
<gene>
    <name evidence="3" type="primary">rimP</name>
    <name evidence="6" type="ORF">U472_06525</name>
</gene>
<evidence type="ECO:0000256" key="2">
    <source>
        <dbReference type="ARBA" id="ARBA00022517"/>
    </source>
</evidence>
<feature type="domain" description="Ribosome maturation factor RimP C-terminal" evidence="5">
    <location>
        <begin position="87"/>
        <end position="152"/>
    </location>
</feature>
<feature type="domain" description="Ribosome maturation factor RimP N-terminal" evidence="4">
    <location>
        <begin position="13"/>
        <end position="84"/>
    </location>
</feature>
<dbReference type="InterPro" id="IPR028998">
    <property type="entry name" value="RimP_C"/>
</dbReference>
<dbReference type="CDD" id="cd01734">
    <property type="entry name" value="YlxS_C"/>
    <property type="match status" value="1"/>
</dbReference>
<dbReference type="GO" id="GO:0006412">
    <property type="term" value="P:translation"/>
    <property type="evidence" value="ECO:0007669"/>
    <property type="project" value="TreeGrafter"/>
</dbReference>
<dbReference type="GO" id="GO:0005829">
    <property type="term" value="C:cytosol"/>
    <property type="evidence" value="ECO:0007669"/>
    <property type="project" value="TreeGrafter"/>
</dbReference>
<evidence type="ECO:0000259" key="4">
    <source>
        <dbReference type="Pfam" id="PF02576"/>
    </source>
</evidence>
<dbReference type="InterPro" id="IPR003728">
    <property type="entry name" value="Ribosome_maturation_RimP"/>
</dbReference>
<keyword evidence="2 3" id="KW-0690">Ribosome biogenesis</keyword>
<evidence type="ECO:0000313" key="6">
    <source>
        <dbReference type="EMBL" id="OCL27132.1"/>
    </source>
</evidence>
<reference evidence="7" key="1">
    <citation type="submission" date="2016-07" db="EMBL/GenBank/DDBJ databases">
        <authorList>
            <person name="Florea S."/>
            <person name="Webb J.S."/>
            <person name="Jaromczyk J."/>
            <person name="Schardl C.L."/>
        </authorList>
    </citation>
    <scope>NUCLEOTIDE SEQUENCE [LARGE SCALE GENOMIC DNA]</scope>
    <source>
        <strain evidence="7">Z6</strain>
    </source>
</reference>
<dbReference type="Proteomes" id="UP000093514">
    <property type="component" value="Unassembled WGS sequence"/>
</dbReference>
<dbReference type="SUPFAM" id="SSF74942">
    <property type="entry name" value="YhbC-like, C-terminal domain"/>
    <property type="match status" value="1"/>
</dbReference>
<dbReference type="EMBL" id="LWDV01000008">
    <property type="protein sequence ID" value="OCL27132.1"/>
    <property type="molecule type" value="Genomic_DNA"/>
</dbReference>